<proteinExistence type="predicted"/>
<feature type="region of interest" description="Disordered" evidence="1">
    <location>
        <begin position="23"/>
        <end position="53"/>
    </location>
</feature>
<dbReference type="EMBL" id="SJJY01000008">
    <property type="protein sequence ID" value="TCC19439.1"/>
    <property type="molecule type" value="Genomic_DNA"/>
</dbReference>
<dbReference type="Proteomes" id="UP000292385">
    <property type="component" value="Unassembled WGS sequence"/>
</dbReference>
<keyword evidence="2" id="KW-0732">Signal</keyword>
<evidence type="ECO:0000313" key="6">
    <source>
        <dbReference type="Proteomes" id="UP000294225"/>
    </source>
</evidence>
<feature type="signal peptide" evidence="2">
    <location>
        <begin position="1"/>
        <end position="24"/>
    </location>
</feature>
<evidence type="ECO:0000256" key="2">
    <source>
        <dbReference type="SAM" id="SignalP"/>
    </source>
</evidence>
<dbReference type="EMBL" id="SJKC01000006">
    <property type="protein sequence ID" value="TCC31902.1"/>
    <property type="molecule type" value="Genomic_DNA"/>
</dbReference>
<dbReference type="Proteomes" id="UP000294225">
    <property type="component" value="Unassembled WGS sequence"/>
</dbReference>
<dbReference type="RefSeq" id="WP_131466511.1">
    <property type="nucleotide sequence ID" value="NZ_SJJY01000008.1"/>
</dbReference>
<dbReference type="AlphaFoldDB" id="A0A4V2M3F6"/>
<evidence type="ECO:0000313" key="3">
    <source>
        <dbReference type="EMBL" id="TCC19439.1"/>
    </source>
</evidence>
<keyword evidence="5" id="KW-1185">Reference proteome</keyword>
<evidence type="ECO:0000256" key="1">
    <source>
        <dbReference type="SAM" id="MobiDB-lite"/>
    </source>
</evidence>
<gene>
    <name evidence="3" type="ORF">E0H58_31525</name>
    <name evidence="4" type="ORF">E0H92_35885</name>
</gene>
<reference evidence="5 6" key="1">
    <citation type="submission" date="2019-02" db="EMBL/GenBank/DDBJ databases">
        <title>Kribbella capetownensis sp. nov. and Kribbella speibonae sp. nov., isolated from soil.</title>
        <authorList>
            <person name="Curtis S.M."/>
            <person name="Norton I."/>
            <person name="Everest G.J."/>
            <person name="Meyers P.R."/>
        </authorList>
    </citation>
    <scope>NUCLEOTIDE SEQUENCE [LARGE SCALE GENOMIC DNA]</scope>
    <source>
        <strain evidence="3 5">SK5</strain>
        <strain evidence="4 6">YM55</strain>
    </source>
</reference>
<name>A0A4V2M3F6_9ACTN</name>
<organism evidence="4 6">
    <name type="scientific">Kribbella speibonae</name>
    <dbReference type="NCBI Taxonomy" id="1572660"/>
    <lineage>
        <taxon>Bacteria</taxon>
        <taxon>Bacillati</taxon>
        <taxon>Actinomycetota</taxon>
        <taxon>Actinomycetes</taxon>
        <taxon>Propionibacteriales</taxon>
        <taxon>Kribbellaceae</taxon>
        <taxon>Kribbella</taxon>
    </lineage>
</organism>
<comment type="caution">
    <text evidence="4">The sequence shown here is derived from an EMBL/GenBank/DDBJ whole genome shotgun (WGS) entry which is preliminary data.</text>
</comment>
<accession>A0A4V2M3F6</accession>
<evidence type="ECO:0000313" key="5">
    <source>
        <dbReference type="Proteomes" id="UP000292385"/>
    </source>
</evidence>
<evidence type="ECO:0008006" key="7">
    <source>
        <dbReference type="Google" id="ProtNLM"/>
    </source>
</evidence>
<dbReference type="PROSITE" id="PS51257">
    <property type="entry name" value="PROKAR_LIPOPROTEIN"/>
    <property type="match status" value="1"/>
</dbReference>
<protein>
    <recommendedName>
        <fullName evidence="7">Lipoprotein</fullName>
    </recommendedName>
</protein>
<feature type="chain" id="PRO_5020855743" description="Lipoprotein" evidence="2">
    <location>
        <begin position="25"/>
        <end position="318"/>
    </location>
</feature>
<feature type="compositionally biased region" description="Low complexity" evidence="1">
    <location>
        <begin position="24"/>
        <end position="44"/>
    </location>
</feature>
<evidence type="ECO:0000313" key="4">
    <source>
        <dbReference type="EMBL" id="TCC31902.1"/>
    </source>
</evidence>
<sequence>MRHSHLVPAVVLAALTLSACGNEAAPTSSQSSATPTTTPRPSDAVGTQIPQGPATPAFLDRARAVAQAVRAAGLPKPPEGIFLYESRTPGLAFDTTEQKVAWMAGYVVIAPGVQLRSAGMTRIDFTDGPSMSVDVLAPRPALTAAIGATHDNCGHMAVPVSKCKLVITSGSLKTVEVDTSAGRATVPAWSFTAKGLSRPIVALAISPAVLKPLPQPTPLPGLAEPDRGLLSVGSLTRADGNTLTVNLHHGKCDPDLRAHVLELDDMVIIGGSHGPLQGACVAIGLSTPATVTLTASLGDKPVISADTGTRLDVYPHLR</sequence>